<feature type="transmembrane region" description="Helical" evidence="1">
    <location>
        <begin position="126"/>
        <end position="148"/>
    </location>
</feature>
<feature type="transmembrane region" description="Helical" evidence="1">
    <location>
        <begin position="154"/>
        <end position="181"/>
    </location>
</feature>
<keyword evidence="1" id="KW-0472">Membrane</keyword>
<proteinExistence type="predicted"/>
<sequence length="211" mass="24517">MILNSDINVSLPNLQNPNISQQRNQNGNPIYPNIHPQSYQMNLAFQQELVRQKRQYIIKMLEEKFPQEFALIYSSLIFFIGVVQIILTCVKRENNFESVLVFGILGGVPCILLGVLSFSLIKWKNYFLIVVAFGAHIFSIPLLLLSFFNYMINSILITFPLMIVSLVLVVISFILVLYFLIMMCKIGINRRESFIYQPRIIIYRNNMQNLV</sequence>
<evidence type="ECO:0000313" key="3">
    <source>
        <dbReference type="Proteomes" id="UP000663879"/>
    </source>
</evidence>
<protein>
    <recommendedName>
        <fullName evidence="4">Transmembrane protein</fullName>
    </recommendedName>
</protein>
<evidence type="ECO:0008006" key="4">
    <source>
        <dbReference type="Google" id="ProtNLM"/>
    </source>
</evidence>
<accession>A0A814GQW8</accession>
<comment type="caution">
    <text evidence="2">The sequence shown here is derived from an EMBL/GenBank/DDBJ whole genome shotgun (WGS) entry which is preliminary data.</text>
</comment>
<gene>
    <name evidence="2" type="ORF">OXX778_LOCUS16348</name>
</gene>
<dbReference type="OrthoDB" id="10189185at2759"/>
<reference evidence="2" key="1">
    <citation type="submission" date="2021-02" db="EMBL/GenBank/DDBJ databases">
        <authorList>
            <person name="Nowell W R."/>
        </authorList>
    </citation>
    <scope>NUCLEOTIDE SEQUENCE</scope>
    <source>
        <strain evidence="2">Ploen Becks lab</strain>
    </source>
</reference>
<keyword evidence="1" id="KW-1133">Transmembrane helix</keyword>
<dbReference type="Proteomes" id="UP000663879">
    <property type="component" value="Unassembled WGS sequence"/>
</dbReference>
<feature type="transmembrane region" description="Helical" evidence="1">
    <location>
        <begin position="99"/>
        <end position="119"/>
    </location>
</feature>
<feature type="transmembrane region" description="Helical" evidence="1">
    <location>
        <begin position="69"/>
        <end position="87"/>
    </location>
</feature>
<dbReference type="EMBL" id="CAJNOC010003838">
    <property type="protein sequence ID" value="CAF0999822.1"/>
    <property type="molecule type" value="Genomic_DNA"/>
</dbReference>
<evidence type="ECO:0000256" key="1">
    <source>
        <dbReference type="SAM" id="Phobius"/>
    </source>
</evidence>
<evidence type="ECO:0000313" key="2">
    <source>
        <dbReference type="EMBL" id="CAF0999822.1"/>
    </source>
</evidence>
<keyword evidence="1" id="KW-0812">Transmembrane</keyword>
<organism evidence="2 3">
    <name type="scientific">Brachionus calyciflorus</name>
    <dbReference type="NCBI Taxonomy" id="104777"/>
    <lineage>
        <taxon>Eukaryota</taxon>
        <taxon>Metazoa</taxon>
        <taxon>Spiralia</taxon>
        <taxon>Gnathifera</taxon>
        <taxon>Rotifera</taxon>
        <taxon>Eurotatoria</taxon>
        <taxon>Monogononta</taxon>
        <taxon>Pseudotrocha</taxon>
        <taxon>Ploima</taxon>
        <taxon>Brachionidae</taxon>
        <taxon>Brachionus</taxon>
    </lineage>
</organism>
<dbReference type="AlphaFoldDB" id="A0A814GQW8"/>
<name>A0A814GQW8_9BILA</name>
<keyword evidence="3" id="KW-1185">Reference proteome</keyword>